<evidence type="ECO:0000256" key="10">
    <source>
        <dbReference type="ARBA" id="ARBA00022525"/>
    </source>
</evidence>
<keyword evidence="9" id="KW-1003">Cell membrane</keyword>
<comment type="subcellular location">
    <subcellularLocation>
        <location evidence="5">Cell membrane</location>
        <topology evidence="5">Multi-pass membrane protein</topology>
    </subcellularLocation>
    <subcellularLocation>
        <location evidence="3">Cell surface</location>
    </subcellularLocation>
    <subcellularLocation>
        <location evidence="1">Late endosome membrane</location>
        <topology evidence="1">Multi-pass membrane protein</topology>
    </subcellularLocation>
    <subcellularLocation>
        <location evidence="6">Lysosome membrane</location>
    </subcellularLocation>
    <subcellularLocation>
        <location evidence="2">Melanosome</location>
    </subcellularLocation>
    <subcellularLocation>
        <location evidence="23">Membrane</location>
        <topology evidence="23">Multi-pass membrane protein</topology>
    </subcellularLocation>
    <subcellularLocation>
        <location evidence="4">Secreted</location>
    </subcellularLocation>
</comment>
<evidence type="ECO:0000256" key="21">
    <source>
        <dbReference type="ARBA" id="ARBA00046382"/>
    </source>
</evidence>
<feature type="transmembrane region" description="Helical" evidence="23">
    <location>
        <begin position="154"/>
        <end position="179"/>
    </location>
</feature>
<keyword evidence="14 23" id="KW-1133">Transmembrane helix</keyword>
<dbReference type="SUPFAM" id="SSF48652">
    <property type="entry name" value="Tetraspanin"/>
    <property type="match status" value="1"/>
</dbReference>
<evidence type="ECO:0000256" key="4">
    <source>
        <dbReference type="ARBA" id="ARBA00004613"/>
    </source>
</evidence>
<evidence type="ECO:0000256" key="3">
    <source>
        <dbReference type="ARBA" id="ARBA00004241"/>
    </source>
</evidence>
<evidence type="ECO:0000256" key="20">
    <source>
        <dbReference type="ARBA" id="ARBA00043922"/>
    </source>
</evidence>
<dbReference type="GO" id="GO:0030154">
    <property type="term" value="P:cell differentiation"/>
    <property type="evidence" value="ECO:0007669"/>
    <property type="project" value="UniProtKB-ARBA"/>
</dbReference>
<dbReference type="GO" id="GO:0005886">
    <property type="term" value="C:plasma membrane"/>
    <property type="evidence" value="ECO:0007669"/>
    <property type="project" value="UniProtKB-SubCell"/>
</dbReference>
<dbReference type="OMA" id="MEGAANC"/>
<evidence type="ECO:0000256" key="17">
    <source>
        <dbReference type="ARBA" id="ARBA00023180"/>
    </source>
</evidence>
<evidence type="ECO:0000313" key="25">
    <source>
        <dbReference type="Proteomes" id="UP000887567"/>
    </source>
</evidence>
<keyword evidence="17" id="KW-0325">Glycoprotein</keyword>
<dbReference type="InterPro" id="IPR000301">
    <property type="entry name" value="Tetraspanin_animals"/>
</dbReference>
<reference evidence="24" key="1">
    <citation type="submission" date="2022-11" db="UniProtKB">
        <authorList>
            <consortium name="EnsemblMetazoa"/>
        </authorList>
    </citation>
    <scope>IDENTIFICATION</scope>
</reference>
<evidence type="ECO:0000256" key="19">
    <source>
        <dbReference type="ARBA" id="ARBA00023288"/>
    </source>
</evidence>
<dbReference type="RefSeq" id="XP_028518583.1">
    <property type="nucleotide sequence ID" value="XM_028662782.1"/>
</dbReference>
<dbReference type="Gene3D" id="1.10.1450.10">
    <property type="entry name" value="Tetraspanin"/>
    <property type="match status" value="1"/>
</dbReference>
<evidence type="ECO:0000256" key="16">
    <source>
        <dbReference type="ARBA" id="ARBA00023139"/>
    </source>
</evidence>
<feature type="disulfide bond" evidence="22">
    <location>
        <begin position="94"/>
        <end position="128"/>
    </location>
</feature>
<dbReference type="GO" id="GO:0009986">
    <property type="term" value="C:cell surface"/>
    <property type="evidence" value="ECO:0007669"/>
    <property type="project" value="UniProtKB-SubCell"/>
</dbReference>
<evidence type="ECO:0000256" key="7">
    <source>
        <dbReference type="ARBA" id="ARBA00006840"/>
    </source>
</evidence>
<keyword evidence="18" id="KW-0458">Lysosome</keyword>
<keyword evidence="19" id="KW-0449">Lipoprotein</keyword>
<dbReference type="KEGG" id="epa:110251062"/>
<accession>A0A913YU45</accession>
<evidence type="ECO:0000256" key="12">
    <source>
        <dbReference type="ARBA" id="ARBA00022753"/>
    </source>
</evidence>
<dbReference type="Proteomes" id="UP000887567">
    <property type="component" value="Unplaced"/>
</dbReference>
<dbReference type="FunFam" id="1.10.1450.10:FF:000019">
    <property type="entry name" value="Tetraspanin"/>
    <property type="match status" value="1"/>
</dbReference>
<keyword evidence="13" id="KW-0653">Protein transport</keyword>
<feature type="transmembrane region" description="Helical" evidence="23">
    <location>
        <begin position="27"/>
        <end position="48"/>
    </location>
</feature>
<dbReference type="PANTHER" id="PTHR19282">
    <property type="entry name" value="TETRASPANIN"/>
    <property type="match status" value="1"/>
</dbReference>
<dbReference type="GeneID" id="110251062"/>
<keyword evidence="15 23" id="KW-0472">Membrane</keyword>
<dbReference type="EnsemblMetazoa" id="XM_028662782.1">
    <property type="protein sequence ID" value="XP_028518583.1"/>
    <property type="gene ID" value="LOC110251062"/>
</dbReference>
<dbReference type="PIRSF" id="PIRSF002419">
    <property type="entry name" value="Tetraspanin"/>
    <property type="match status" value="1"/>
</dbReference>
<dbReference type="PANTHER" id="PTHR19282:SF527">
    <property type="entry name" value="TETRASPANIN"/>
    <property type="match status" value="1"/>
</dbReference>
<proteinExistence type="inferred from homology"/>
<evidence type="ECO:0000256" key="13">
    <source>
        <dbReference type="ARBA" id="ARBA00022927"/>
    </source>
</evidence>
<comment type="similarity">
    <text evidence="7 23">Belongs to the tetraspanin (TM4SF) family.</text>
</comment>
<keyword evidence="25" id="KW-1185">Reference proteome</keyword>
<evidence type="ECO:0000256" key="23">
    <source>
        <dbReference type="RuleBase" id="RU361218"/>
    </source>
</evidence>
<comment type="caution">
    <text evidence="23">Lacks conserved residue(s) required for the propagation of feature annotation.</text>
</comment>
<evidence type="ECO:0000256" key="8">
    <source>
        <dbReference type="ARBA" id="ARBA00022448"/>
    </source>
</evidence>
<dbReference type="PRINTS" id="PR00259">
    <property type="entry name" value="TMFOUR"/>
</dbReference>
<evidence type="ECO:0000256" key="2">
    <source>
        <dbReference type="ARBA" id="ARBA00004223"/>
    </source>
</evidence>
<evidence type="ECO:0000256" key="6">
    <source>
        <dbReference type="ARBA" id="ARBA00004656"/>
    </source>
</evidence>
<dbReference type="OrthoDB" id="5969951at2759"/>
<dbReference type="GO" id="GO:0015031">
    <property type="term" value="P:protein transport"/>
    <property type="evidence" value="ECO:0007669"/>
    <property type="project" value="UniProtKB-KW"/>
</dbReference>
<keyword evidence="10" id="KW-0964">Secreted</keyword>
<evidence type="ECO:0000256" key="15">
    <source>
        <dbReference type="ARBA" id="ARBA00023136"/>
    </source>
</evidence>
<dbReference type="Pfam" id="PF00335">
    <property type="entry name" value="Tetraspanin"/>
    <property type="match status" value="2"/>
</dbReference>
<evidence type="ECO:0000256" key="22">
    <source>
        <dbReference type="PIRSR" id="PIRSR002419-1"/>
    </source>
</evidence>
<protein>
    <recommendedName>
        <fullName evidence="23">Tetraspanin</fullName>
    </recommendedName>
</protein>
<name>A0A913YU45_EXADI</name>
<evidence type="ECO:0000256" key="5">
    <source>
        <dbReference type="ARBA" id="ARBA00004651"/>
    </source>
</evidence>
<keyword evidence="11 23" id="KW-0812">Transmembrane</keyword>
<dbReference type="InterPro" id="IPR008952">
    <property type="entry name" value="Tetraspanin_EC2_sf"/>
</dbReference>
<evidence type="ECO:0000256" key="14">
    <source>
        <dbReference type="ARBA" id="ARBA00022989"/>
    </source>
</evidence>
<evidence type="ECO:0000256" key="1">
    <source>
        <dbReference type="ARBA" id="ARBA00004107"/>
    </source>
</evidence>
<evidence type="ECO:0000313" key="24">
    <source>
        <dbReference type="EnsemblMetazoa" id="XP_028518583.1"/>
    </source>
</evidence>
<dbReference type="InterPro" id="IPR018499">
    <property type="entry name" value="Tetraspanin/Peripherin"/>
</dbReference>
<comment type="subunit">
    <text evidence="21">Interacts with TIMP1 and ITGB1 and recruits TIMP1 to ITGB1. Interacts with CD9. Identified in a complex with CD9 and ITGB3. Interacts with PMEL. Interacts with KDR/VEGFR2; identified in a complex with ITGB1 and KDR/VEGFR2 and is required to recruit KDR to ITGB1 complexes. Interacts with SYT7.</text>
</comment>
<dbReference type="GO" id="GO:0031902">
    <property type="term" value="C:late endosome membrane"/>
    <property type="evidence" value="ECO:0007669"/>
    <property type="project" value="UniProtKB-SubCell"/>
</dbReference>
<keyword evidence="8" id="KW-0813">Transport</keyword>
<dbReference type="GO" id="GO:0005576">
    <property type="term" value="C:extracellular region"/>
    <property type="evidence" value="ECO:0007669"/>
    <property type="project" value="UniProtKB-SubCell"/>
</dbReference>
<keyword evidence="22" id="KW-1015">Disulfide bond</keyword>
<dbReference type="GO" id="GO:0005765">
    <property type="term" value="C:lysosomal membrane"/>
    <property type="evidence" value="ECO:0007669"/>
    <property type="project" value="UniProtKB-SubCell"/>
</dbReference>
<dbReference type="AlphaFoldDB" id="A0A913YU45"/>
<keyword evidence="12" id="KW-0967">Endosome</keyword>
<keyword evidence="16" id="KW-0564">Palmitate</keyword>
<evidence type="ECO:0000256" key="18">
    <source>
        <dbReference type="ARBA" id="ARBA00023228"/>
    </source>
</evidence>
<sequence>MAVGIYVQLKVGDLAELQTVKFLTGSILIIAVGAVIAVVSFFGCCGAVKENRCFLCLIETNLNKDLNKSLIDYGRKDHDDITKAYDTLQQQEKCCGINNYRDWQRTPFSNGSHSVVPDSCCQKKKAGCGKNFQDKDIYGEGCYVKVKSLLKDNLMVIFGVGLAVAFIQVLAMIFSMVLICKISKQSEYA</sequence>
<comment type="function">
    <text evidence="20">Functions as a cell surface receptor for TIMP1 and plays a role in the activation of cellular signaling cascades. Plays a role in the activation of ITGB1 and integrin signaling, leading to the activation of AKT, FAK/PTK2 and MAP kinases. Promotes cell survival, reorganization of the actin cytoskeleton, cell adhesion, spreading and migration, via its role in the activation of AKT and FAK/PTK2. Plays a role in VEGFA signaling via its role in regulating the internalization of KDR/VEGFR2. Plays a role in intracellular vesicular transport processes, and is required for normal trafficking of the PMEL luminal domain that is essential for the development and maturation of melanocytes. Plays a role in the adhesion of leukocytes onto endothelial cells via its role in the regulation of SELP trafficking. May play a role in mast cell degranulation in response to Ms4a2/FceRI stimulation, but not in mast cell degranulation in response to other stimuli.</text>
</comment>
<evidence type="ECO:0000256" key="9">
    <source>
        <dbReference type="ARBA" id="ARBA00022475"/>
    </source>
</evidence>
<evidence type="ECO:0000256" key="11">
    <source>
        <dbReference type="ARBA" id="ARBA00022692"/>
    </source>
</evidence>
<organism evidence="24 25">
    <name type="scientific">Exaiptasia diaphana</name>
    <name type="common">Tropical sea anemone</name>
    <name type="synonym">Aiptasia pulchella</name>
    <dbReference type="NCBI Taxonomy" id="2652724"/>
    <lineage>
        <taxon>Eukaryota</taxon>
        <taxon>Metazoa</taxon>
        <taxon>Cnidaria</taxon>
        <taxon>Anthozoa</taxon>
        <taxon>Hexacorallia</taxon>
        <taxon>Actiniaria</taxon>
        <taxon>Aiptasiidae</taxon>
        <taxon>Exaiptasia</taxon>
    </lineage>
</organism>